<evidence type="ECO:0000313" key="4">
    <source>
        <dbReference type="EMBL" id="KAE9980476.1"/>
    </source>
</evidence>
<dbReference type="Proteomes" id="UP000433883">
    <property type="component" value="Unassembled WGS sequence"/>
</dbReference>
<keyword evidence="6" id="KW-1185">Reference proteome</keyword>
<evidence type="ECO:0000256" key="1">
    <source>
        <dbReference type="SAM" id="Coils"/>
    </source>
</evidence>
<protein>
    <submittedName>
        <fullName evidence="3">Uncharacterized protein</fullName>
    </submittedName>
</protein>
<evidence type="ECO:0000313" key="3">
    <source>
        <dbReference type="EMBL" id="KAE9976623.1"/>
    </source>
</evidence>
<dbReference type="OrthoDB" id="3946749at2759"/>
<dbReference type="Pfam" id="PF12396">
    <property type="entry name" value="DUF3659"/>
    <property type="match status" value="1"/>
</dbReference>
<sequence length="428" mass="48062">MSLSTDTAMDSDDEFVILDSPATEQNNEMRKNIRNMAKQIDTLMVEMNAQARKSKTENDKLHTTVGDLMATAQANKAENDNIHIKVSNLKAMVYETCKAAETSDMQAKKLNKYVEHVDGELEETRQQLRQLSDDVKDVKRSEEACLENVDEDHVQTIQKLDKLSDDNKDLHETITALWNDNTALRAKMNSMEEKLVALISPTRDEEVNQLRARVEKLEGIKLSALIKGHATLKKIVHEIEQSVMKQEQKSNAHQAKFETTDDMLNAESVARNEMHGDLQANINSIHQASSMDIANLFDKVGLLEVRIGTAEDVEIATHQIFQRLSEQMKILDPHTTPPLAILEGLRCHPDGIILNQQGKPVGRVAKGDIARVYRRQYKCDGKGEFHRSDGAVVARAQTLTVIQSEVFMAIKARKVGEGRAVEFEGAEK</sequence>
<evidence type="ECO:0000313" key="5">
    <source>
        <dbReference type="Proteomes" id="UP000447873"/>
    </source>
</evidence>
<dbReference type="InterPro" id="IPR022124">
    <property type="entry name" value="DUF3659"/>
</dbReference>
<dbReference type="Proteomes" id="UP000447873">
    <property type="component" value="Unassembled WGS sequence"/>
</dbReference>
<name>A0A8H3UWK0_VENIN</name>
<dbReference type="AlphaFoldDB" id="A0A8H3UWK0"/>
<dbReference type="Proteomes" id="UP000490939">
    <property type="component" value="Unassembled WGS sequence"/>
</dbReference>
<evidence type="ECO:0000313" key="2">
    <source>
        <dbReference type="EMBL" id="KAE9961572.1"/>
    </source>
</evidence>
<dbReference type="EMBL" id="WNWQ01001425">
    <property type="protein sequence ID" value="KAE9961572.1"/>
    <property type="molecule type" value="Genomic_DNA"/>
</dbReference>
<evidence type="ECO:0000313" key="6">
    <source>
        <dbReference type="Proteomes" id="UP000490939"/>
    </source>
</evidence>
<accession>A0A8H3UWK0</accession>
<keyword evidence="1" id="KW-0175">Coiled coil</keyword>
<feature type="coiled-coil region" evidence="1">
    <location>
        <begin position="114"/>
        <end position="141"/>
    </location>
</feature>
<comment type="caution">
    <text evidence="3">The sequence shown here is derived from an EMBL/GenBank/DDBJ whole genome shotgun (WGS) entry which is preliminary data.</text>
</comment>
<dbReference type="EMBL" id="WNWS01000103">
    <property type="protein sequence ID" value="KAE9980476.1"/>
    <property type="molecule type" value="Genomic_DNA"/>
</dbReference>
<proteinExistence type="predicted"/>
<reference evidence="3 6" key="1">
    <citation type="submission" date="2019-07" db="EMBL/GenBank/DDBJ databases">
        <title>Venturia inaequalis Genome Resource.</title>
        <authorList>
            <person name="Lichtner F.J."/>
        </authorList>
    </citation>
    <scope>NUCLEOTIDE SEQUENCE [LARGE SCALE GENOMIC DNA]</scope>
    <source>
        <strain evidence="4 5">120213</strain>
        <strain evidence="2">Bline_iso_100314</strain>
        <strain evidence="3 6">DMI_063113</strain>
    </source>
</reference>
<gene>
    <name evidence="2" type="ORF">BLS_001758</name>
    <name evidence="3" type="ORF">EG327_007989</name>
    <name evidence="4" type="ORF">EG328_000295</name>
</gene>
<dbReference type="EMBL" id="WNWR01000492">
    <property type="protein sequence ID" value="KAE9976623.1"/>
    <property type="molecule type" value="Genomic_DNA"/>
</dbReference>
<organism evidence="3 6">
    <name type="scientific">Venturia inaequalis</name>
    <name type="common">Apple scab fungus</name>
    <dbReference type="NCBI Taxonomy" id="5025"/>
    <lineage>
        <taxon>Eukaryota</taxon>
        <taxon>Fungi</taxon>
        <taxon>Dikarya</taxon>
        <taxon>Ascomycota</taxon>
        <taxon>Pezizomycotina</taxon>
        <taxon>Dothideomycetes</taxon>
        <taxon>Pleosporomycetidae</taxon>
        <taxon>Venturiales</taxon>
        <taxon>Venturiaceae</taxon>
        <taxon>Venturia</taxon>
    </lineage>
</organism>